<dbReference type="GO" id="GO:0000287">
    <property type="term" value="F:magnesium ion binding"/>
    <property type="evidence" value="ECO:0007669"/>
    <property type="project" value="UniProtKB-UniRule"/>
</dbReference>
<dbReference type="RefSeq" id="WP_327792941.1">
    <property type="nucleotide sequence ID" value="NZ_JADQAZ010000001.1"/>
</dbReference>
<dbReference type="GO" id="GO:0005829">
    <property type="term" value="C:cytosol"/>
    <property type="evidence" value="ECO:0007669"/>
    <property type="project" value="TreeGrafter"/>
</dbReference>
<keyword evidence="8 11" id="KW-0067">ATP-binding</keyword>
<dbReference type="InterPro" id="IPR031322">
    <property type="entry name" value="Shikimate/glucono_kinase"/>
</dbReference>
<dbReference type="CDD" id="cd00464">
    <property type="entry name" value="SK"/>
    <property type="match status" value="1"/>
</dbReference>
<feature type="binding site" evidence="11">
    <location>
        <begin position="16"/>
        <end position="21"/>
    </location>
    <ligand>
        <name>ATP</name>
        <dbReference type="ChEBI" id="CHEBI:30616"/>
    </ligand>
</feature>
<evidence type="ECO:0000256" key="3">
    <source>
        <dbReference type="ARBA" id="ARBA00012154"/>
    </source>
</evidence>
<evidence type="ECO:0000256" key="2">
    <source>
        <dbReference type="ARBA" id="ARBA00006997"/>
    </source>
</evidence>
<dbReference type="SUPFAM" id="SSF52540">
    <property type="entry name" value="P-loop containing nucleoside triphosphate hydrolases"/>
    <property type="match status" value="1"/>
</dbReference>
<dbReference type="GO" id="GO:0008652">
    <property type="term" value="P:amino acid biosynthetic process"/>
    <property type="evidence" value="ECO:0007669"/>
    <property type="project" value="UniProtKB-KW"/>
</dbReference>
<comment type="subunit">
    <text evidence="11">Monomer.</text>
</comment>
<evidence type="ECO:0000256" key="8">
    <source>
        <dbReference type="ARBA" id="ARBA00022840"/>
    </source>
</evidence>
<keyword evidence="13" id="KW-1185">Reference proteome</keyword>
<reference evidence="12 13" key="1">
    <citation type="journal article" date="2021" name="Arch. Microbiol.">
        <title>Harenicola maris gen. nov., sp. nov. isolated from the Sea of Japan shallow sediments.</title>
        <authorList>
            <person name="Romanenko L.A."/>
            <person name="Kurilenko V.V."/>
            <person name="Chernysheva N.Y."/>
            <person name="Tekutyeva L.A."/>
            <person name="Velansky P.V."/>
            <person name="Svetashev V.I."/>
            <person name="Isaeva M.P."/>
        </authorList>
    </citation>
    <scope>NUCLEOTIDE SEQUENCE [LARGE SCALE GENOMIC DNA]</scope>
    <source>
        <strain evidence="12 13">KMM 3653</strain>
    </source>
</reference>
<dbReference type="Gene3D" id="3.40.50.300">
    <property type="entry name" value="P-loop containing nucleotide triphosphate hydrolases"/>
    <property type="match status" value="1"/>
</dbReference>
<comment type="caution">
    <text evidence="12">The sequence shown here is derived from an EMBL/GenBank/DDBJ whole genome shotgun (WGS) entry which is preliminary data.</text>
</comment>
<evidence type="ECO:0000256" key="6">
    <source>
        <dbReference type="ARBA" id="ARBA00022741"/>
    </source>
</evidence>
<comment type="function">
    <text evidence="11">Catalyzes the specific phosphorylation of the 3-hydroxyl group of shikimic acid using ATP as a cosubstrate.</text>
</comment>
<dbReference type="PANTHER" id="PTHR21087">
    <property type="entry name" value="SHIKIMATE KINASE"/>
    <property type="match status" value="1"/>
</dbReference>
<dbReference type="HAMAP" id="MF_00109">
    <property type="entry name" value="Shikimate_kinase"/>
    <property type="match status" value="1"/>
</dbReference>
<dbReference type="EC" id="2.7.1.71" evidence="3 11"/>
<keyword evidence="11" id="KW-0460">Magnesium</keyword>
<evidence type="ECO:0000256" key="1">
    <source>
        <dbReference type="ARBA" id="ARBA00004842"/>
    </source>
</evidence>
<protein>
    <recommendedName>
        <fullName evidence="3 11">Shikimate kinase</fullName>
        <shortName evidence="11">SK</shortName>
        <ecNumber evidence="3 11">2.7.1.71</ecNumber>
    </recommendedName>
</protein>
<keyword evidence="4 11" id="KW-0028">Amino-acid biosynthesis</keyword>
<dbReference type="PRINTS" id="PR01100">
    <property type="entry name" value="SHIKIMTKNASE"/>
</dbReference>
<keyword evidence="6 11" id="KW-0547">Nucleotide-binding</keyword>
<feature type="binding site" evidence="11">
    <location>
        <position position="84"/>
    </location>
    <ligand>
        <name>substrate</name>
    </ligand>
</feature>
<proteinExistence type="inferred from homology"/>
<comment type="cofactor">
    <cofactor evidence="11">
        <name>Mg(2+)</name>
        <dbReference type="ChEBI" id="CHEBI:18420"/>
    </cofactor>
    <text evidence="11">Binds 1 Mg(2+) ion per subunit.</text>
</comment>
<comment type="subcellular location">
    <subcellularLocation>
        <location evidence="11">Cytoplasm</location>
    </subcellularLocation>
</comment>
<comment type="catalytic activity">
    <reaction evidence="10 11">
        <text>shikimate + ATP = 3-phosphoshikimate + ADP + H(+)</text>
        <dbReference type="Rhea" id="RHEA:13121"/>
        <dbReference type="ChEBI" id="CHEBI:15378"/>
        <dbReference type="ChEBI" id="CHEBI:30616"/>
        <dbReference type="ChEBI" id="CHEBI:36208"/>
        <dbReference type="ChEBI" id="CHEBI:145989"/>
        <dbReference type="ChEBI" id="CHEBI:456216"/>
        <dbReference type="EC" id="2.7.1.71"/>
    </reaction>
</comment>
<evidence type="ECO:0000313" key="12">
    <source>
        <dbReference type="EMBL" id="MBT0956748.1"/>
    </source>
</evidence>
<evidence type="ECO:0000256" key="7">
    <source>
        <dbReference type="ARBA" id="ARBA00022777"/>
    </source>
</evidence>
<dbReference type="Pfam" id="PF01202">
    <property type="entry name" value="SKI"/>
    <property type="match status" value="1"/>
</dbReference>
<dbReference type="AlphaFoldDB" id="A0AAP2CS86"/>
<dbReference type="PROSITE" id="PS01128">
    <property type="entry name" value="SHIKIMATE_KINASE"/>
    <property type="match status" value="1"/>
</dbReference>
<feature type="binding site" evidence="11">
    <location>
        <position position="122"/>
    </location>
    <ligand>
        <name>ATP</name>
        <dbReference type="ChEBI" id="CHEBI:30616"/>
    </ligand>
</feature>
<dbReference type="GO" id="GO:0009073">
    <property type="term" value="P:aromatic amino acid family biosynthetic process"/>
    <property type="evidence" value="ECO:0007669"/>
    <property type="project" value="UniProtKB-KW"/>
</dbReference>
<evidence type="ECO:0000256" key="5">
    <source>
        <dbReference type="ARBA" id="ARBA00022679"/>
    </source>
</evidence>
<keyword evidence="9 11" id="KW-0057">Aromatic amino acid biosynthesis</keyword>
<feature type="binding site" evidence="11">
    <location>
        <position position="141"/>
    </location>
    <ligand>
        <name>substrate</name>
    </ligand>
</feature>
<dbReference type="GO" id="GO:0005524">
    <property type="term" value="F:ATP binding"/>
    <property type="evidence" value="ECO:0007669"/>
    <property type="project" value="UniProtKB-UniRule"/>
</dbReference>
<dbReference type="Proteomes" id="UP001315686">
    <property type="component" value="Unassembled WGS sequence"/>
</dbReference>
<comment type="caution">
    <text evidence="11">Lacks conserved residue(s) required for the propagation of feature annotation.</text>
</comment>
<feature type="binding site" evidence="11">
    <location>
        <position position="38"/>
    </location>
    <ligand>
        <name>substrate</name>
    </ligand>
</feature>
<dbReference type="PANTHER" id="PTHR21087:SF16">
    <property type="entry name" value="SHIKIMATE KINASE 1, CHLOROPLASTIC"/>
    <property type="match status" value="1"/>
</dbReference>
<feature type="binding site" evidence="11">
    <location>
        <position position="20"/>
    </location>
    <ligand>
        <name>Mg(2+)</name>
        <dbReference type="ChEBI" id="CHEBI:18420"/>
    </ligand>
</feature>
<dbReference type="InterPro" id="IPR023000">
    <property type="entry name" value="Shikimate_kinase_CS"/>
</dbReference>
<comment type="pathway">
    <text evidence="1 11">Metabolic intermediate biosynthesis; chorismate biosynthesis; chorismate from D-erythrose 4-phosphate and phosphoenolpyruvate: step 5/7.</text>
</comment>
<sequence length="190" mass="20765">MQAKPLKTIALVGMMGSGKTAVGTALARMLDIPFVDSDQALVAAADRSIAEIFERDGEAFFRTKERQVITRLLTGPPCVLSTGGGAFLGEQTRAEIKRNAVSVFLDAELELLWSRVRHKTTRPLLMTERPKATLTELMRARAPVYALADLAVKADPAYQIEDMARAVLQALQEVPGLWDTPDAGLEETKQ</sequence>
<dbReference type="EMBL" id="JADQAZ010000001">
    <property type="protein sequence ID" value="MBT0956748.1"/>
    <property type="molecule type" value="Genomic_DNA"/>
</dbReference>
<comment type="similarity">
    <text evidence="2 11">Belongs to the shikimate kinase family.</text>
</comment>
<evidence type="ECO:0000256" key="9">
    <source>
        <dbReference type="ARBA" id="ARBA00023141"/>
    </source>
</evidence>
<evidence type="ECO:0000256" key="4">
    <source>
        <dbReference type="ARBA" id="ARBA00022605"/>
    </source>
</evidence>
<dbReference type="InterPro" id="IPR000623">
    <property type="entry name" value="Shikimate_kinase/TSH1"/>
</dbReference>
<keyword evidence="7 11" id="KW-0418">Kinase</keyword>
<organism evidence="12 13">
    <name type="scientific">Harenicola maris</name>
    <dbReference type="NCBI Taxonomy" id="2841044"/>
    <lineage>
        <taxon>Bacteria</taxon>
        <taxon>Pseudomonadati</taxon>
        <taxon>Pseudomonadota</taxon>
        <taxon>Alphaproteobacteria</taxon>
        <taxon>Rhodobacterales</taxon>
        <taxon>Paracoccaceae</taxon>
        <taxon>Harenicola</taxon>
    </lineage>
</organism>
<name>A0AAP2CS86_9RHOB</name>
<accession>A0AAP2CS86</accession>
<dbReference type="NCBIfam" id="NF010552">
    <property type="entry name" value="PRK13946.1"/>
    <property type="match status" value="1"/>
</dbReference>
<keyword evidence="11" id="KW-0479">Metal-binding</keyword>
<feature type="binding site" evidence="11">
    <location>
        <position position="62"/>
    </location>
    <ligand>
        <name>substrate</name>
    </ligand>
</feature>
<dbReference type="GO" id="GO:0009423">
    <property type="term" value="P:chorismate biosynthetic process"/>
    <property type="evidence" value="ECO:0007669"/>
    <property type="project" value="UniProtKB-UniRule"/>
</dbReference>
<evidence type="ECO:0000313" key="13">
    <source>
        <dbReference type="Proteomes" id="UP001315686"/>
    </source>
</evidence>
<evidence type="ECO:0000256" key="10">
    <source>
        <dbReference type="ARBA" id="ARBA00048567"/>
    </source>
</evidence>
<evidence type="ECO:0000256" key="11">
    <source>
        <dbReference type="HAMAP-Rule" id="MF_00109"/>
    </source>
</evidence>
<dbReference type="GO" id="GO:0004765">
    <property type="term" value="F:shikimate kinase activity"/>
    <property type="evidence" value="ECO:0007669"/>
    <property type="project" value="UniProtKB-UniRule"/>
</dbReference>
<gene>
    <name evidence="11" type="primary">aroK</name>
    <name evidence="12" type="ORF">IV417_05080</name>
</gene>
<keyword evidence="5 11" id="KW-0808">Transferase</keyword>
<dbReference type="InterPro" id="IPR027417">
    <property type="entry name" value="P-loop_NTPase"/>
</dbReference>
<keyword evidence="11" id="KW-0963">Cytoplasm</keyword>